<name>A0ABY5I1B0_9FIRM</name>
<evidence type="ECO:0000259" key="1">
    <source>
        <dbReference type="SMART" id="SM00487"/>
    </source>
</evidence>
<dbReference type="InterPro" id="IPR006935">
    <property type="entry name" value="Helicase/UvrB_N"/>
</dbReference>
<sequence length="293" mass="34091">MIEDCLNLRQTKIYDYEYNDDGKKEAILNKKETMIAQQKQDAIKEAFQNWIWNDPSRRKRLVEVYNSQFNSIRPREYHGEHLTFPGMNPEINLRSHQKDAVAHVLYGNNVLLAHVVGAGKTFSMVAACMELKRLGLAQKSMFVVPNHLVEQWGTEFLQLYPSANILVASKRDFQKDRRKRLFSRIATGDFDAVIVGHSQFEKIPMSIERQAKTITDEIETITKGIQDLKASNGANFTIKQLEKTKKNLKTRLEKLNKTDRKDDLITFEELGVDHLFVDEAHYYKNRAKRCRTR</sequence>
<dbReference type="PANTHER" id="PTHR41313:SF1">
    <property type="entry name" value="DNA METHYLASE ADENINE-SPECIFIC DOMAIN-CONTAINING PROTEIN"/>
    <property type="match status" value="1"/>
</dbReference>
<keyword evidence="2" id="KW-0547">Nucleotide-binding</keyword>
<dbReference type="PANTHER" id="PTHR41313">
    <property type="entry name" value="ADENINE-SPECIFIC METHYLTRANSFERASE"/>
    <property type="match status" value="1"/>
</dbReference>
<evidence type="ECO:0000313" key="3">
    <source>
        <dbReference type="Proteomes" id="UP001060112"/>
    </source>
</evidence>
<gene>
    <name evidence="2" type="ORF">NMU03_16325</name>
</gene>
<dbReference type="RefSeq" id="WP_290139983.1">
    <property type="nucleotide sequence ID" value="NZ_CP101620.1"/>
</dbReference>
<dbReference type="SMART" id="SM00487">
    <property type="entry name" value="DEXDc"/>
    <property type="match status" value="1"/>
</dbReference>
<dbReference type="InterPro" id="IPR052933">
    <property type="entry name" value="DNA_Protect_Modify"/>
</dbReference>
<dbReference type="InterPro" id="IPR027417">
    <property type="entry name" value="P-loop_NTPase"/>
</dbReference>
<evidence type="ECO:0000313" key="2">
    <source>
        <dbReference type="EMBL" id="UTY39111.1"/>
    </source>
</evidence>
<protein>
    <submittedName>
        <fullName evidence="2">DEAD/DEAH box helicase family protein</fullName>
    </submittedName>
</protein>
<keyword evidence="2" id="KW-0067">ATP-binding</keyword>
<proteinExistence type="predicted"/>
<organism evidence="2 3">
    <name type="scientific">Allocoprobacillus halotolerans</name>
    <dbReference type="NCBI Taxonomy" id="2944914"/>
    <lineage>
        <taxon>Bacteria</taxon>
        <taxon>Bacillati</taxon>
        <taxon>Bacillota</taxon>
        <taxon>Erysipelotrichia</taxon>
        <taxon>Erysipelotrichales</taxon>
        <taxon>Erysipelotrichaceae</taxon>
        <taxon>Allocoprobacillus</taxon>
    </lineage>
</organism>
<dbReference type="InterPro" id="IPR014001">
    <property type="entry name" value="Helicase_ATP-bd"/>
</dbReference>
<keyword evidence="2" id="KW-0347">Helicase</keyword>
<dbReference type="SUPFAM" id="SSF52540">
    <property type="entry name" value="P-loop containing nucleoside triphosphate hydrolases"/>
    <property type="match status" value="1"/>
</dbReference>
<reference evidence="2" key="1">
    <citation type="submission" date="2022-07" db="EMBL/GenBank/DDBJ databases">
        <title>Faecal culturing of patients with breast cancer.</title>
        <authorList>
            <person name="Teng N.M.Y."/>
            <person name="Kiu R."/>
            <person name="Evans R."/>
            <person name="Baker D.J."/>
            <person name="Zenner C."/>
            <person name="Robinson S.D."/>
            <person name="Hall L.J."/>
        </authorList>
    </citation>
    <scope>NUCLEOTIDE SEQUENCE</scope>
    <source>
        <strain evidence="2">LH1062</strain>
    </source>
</reference>
<dbReference type="GO" id="GO:0004386">
    <property type="term" value="F:helicase activity"/>
    <property type="evidence" value="ECO:0007669"/>
    <property type="project" value="UniProtKB-KW"/>
</dbReference>
<feature type="domain" description="Helicase ATP-binding" evidence="1">
    <location>
        <begin position="89"/>
        <end position="251"/>
    </location>
</feature>
<dbReference type="Pfam" id="PF04851">
    <property type="entry name" value="ResIII"/>
    <property type="match status" value="1"/>
</dbReference>
<dbReference type="EMBL" id="CP101620">
    <property type="protein sequence ID" value="UTY39111.1"/>
    <property type="molecule type" value="Genomic_DNA"/>
</dbReference>
<dbReference type="Gene3D" id="3.40.50.300">
    <property type="entry name" value="P-loop containing nucleotide triphosphate hydrolases"/>
    <property type="match status" value="1"/>
</dbReference>
<keyword evidence="3" id="KW-1185">Reference proteome</keyword>
<keyword evidence="2" id="KW-0378">Hydrolase</keyword>
<accession>A0ABY5I1B0</accession>
<dbReference type="Proteomes" id="UP001060112">
    <property type="component" value="Chromosome"/>
</dbReference>